<reference evidence="4" key="1">
    <citation type="submission" date="2016-10" db="EMBL/GenBank/DDBJ databases">
        <authorList>
            <person name="Varghese N."/>
            <person name="Submissions S."/>
        </authorList>
    </citation>
    <scope>NUCLEOTIDE SEQUENCE [LARGE SCALE GENOMIC DNA]</scope>
    <source>
        <strain evidence="4">DSM 217</strain>
    </source>
</reference>
<dbReference type="InterPro" id="IPR021124">
    <property type="entry name" value="CRISPR-assoc_prot_Cas5"/>
</dbReference>
<dbReference type="EMBL" id="FNNZ01000011">
    <property type="protein sequence ID" value="SDW94715.1"/>
    <property type="molecule type" value="Genomic_DNA"/>
</dbReference>
<keyword evidence="4" id="KW-1185">Reference proteome</keyword>
<dbReference type="Proteomes" id="UP000198816">
    <property type="component" value="Unassembled WGS sequence"/>
</dbReference>
<dbReference type="GO" id="GO:0016787">
    <property type="term" value="F:hydrolase activity"/>
    <property type="evidence" value="ECO:0007669"/>
    <property type="project" value="UniProtKB-KW"/>
</dbReference>
<keyword evidence="2" id="KW-0255">Endonuclease</keyword>
<dbReference type="GO" id="GO:0003723">
    <property type="term" value="F:RNA binding"/>
    <property type="evidence" value="ECO:0007669"/>
    <property type="project" value="UniProtKB-UniRule"/>
</dbReference>
<dbReference type="NCBIfam" id="TIGR02593">
    <property type="entry name" value="CRISPR_cas5"/>
    <property type="match status" value="1"/>
</dbReference>
<comment type="similarity">
    <text evidence="2">Belongs to the CRISPR-associated protein Cas5 family. Subtype I-C/Dvulg subfamily.</text>
</comment>
<dbReference type="InterPro" id="IPR010155">
    <property type="entry name" value="CRISPR-assoc_prot_Cas5d"/>
</dbReference>
<dbReference type="STRING" id="1058.SAMN05421783_11162"/>
<keyword evidence="2" id="KW-0540">Nuclease</keyword>
<evidence type="ECO:0000256" key="1">
    <source>
        <dbReference type="ARBA" id="ARBA00023118"/>
    </source>
</evidence>
<dbReference type="GO" id="GO:0051607">
    <property type="term" value="P:defense response to virus"/>
    <property type="evidence" value="ECO:0007669"/>
    <property type="project" value="UniProtKB-UniRule"/>
</dbReference>
<gene>
    <name evidence="3" type="ORF">SAMN05421783_11162</name>
</gene>
<dbReference type="PIRSF" id="PIRSF029950">
    <property type="entry name" value="Cas_CT1134"/>
    <property type="match status" value="1"/>
</dbReference>
<dbReference type="RefSeq" id="WP_093032549.1">
    <property type="nucleotide sequence ID" value="NZ_FNNZ01000011.1"/>
</dbReference>
<keyword evidence="2" id="KW-0694">RNA-binding</keyword>
<dbReference type="Gene3D" id="3.30.70.2660">
    <property type="match status" value="1"/>
</dbReference>
<keyword evidence="1 2" id="KW-0051">Antiviral defense</keyword>
<comment type="function">
    <text evidence="2">CRISPR (clustered regularly interspaced short palindromic repeat) is an adaptive immune system that provides protection against mobile genetic elements (viruses, transposable elements and conjugative plasmids). CRISPR clusters contain spacers, sequences complementary to antecedent mobile elements, and target invading nucleic acids. CRISPR clusters are transcribed and processed into CRISPR RNA (crRNA).</text>
</comment>
<dbReference type="InterPro" id="IPR013422">
    <property type="entry name" value="CRISPR-assoc_prot_Cas5_N"/>
</dbReference>
<keyword evidence="2" id="KW-0378">Hydrolase</keyword>
<evidence type="ECO:0000313" key="3">
    <source>
        <dbReference type="EMBL" id="SDW94715.1"/>
    </source>
</evidence>
<dbReference type="EC" id="3.1.-.-" evidence="2"/>
<protein>
    <recommendedName>
        <fullName evidence="2">pre-crRNA processing endonuclease</fullName>
        <ecNumber evidence="2">3.1.-.-</ecNumber>
    </recommendedName>
</protein>
<accession>A0A1H2XPI8</accession>
<evidence type="ECO:0000313" key="4">
    <source>
        <dbReference type="Proteomes" id="UP000198816"/>
    </source>
</evidence>
<name>A0A1H2XPI8_THIRO</name>
<dbReference type="OrthoDB" id="5621871at2"/>
<evidence type="ECO:0000256" key="2">
    <source>
        <dbReference type="PIRNR" id="PIRNR029950"/>
    </source>
</evidence>
<proteinExistence type="inferred from homology"/>
<dbReference type="Pfam" id="PF09704">
    <property type="entry name" value="Cas_Cas5d"/>
    <property type="match status" value="1"/>
</dbReference>
<dbReference type="GO" id="GO:0043571">
    <property type="term" value="P:maintenance of CRISPR repeat elements"/>
    <property type="evidence" value="ECO:0007669"/>
    <property type="project" value="UniProtKB-UniRule"/>
</dbReference>
<dbReference type="GO" id="GO:0004519">
    <property type="term" value="F:endonuclease activity"/>
    <property type="evidence" value="ECO:0007669"/>
    <property type="project" value="UniProtKB-UniRule"/>
</dbReference>
<dbReference type="NCBIfam" id="TIGR01876">
    <property type="entry name" value="cas_Cas5d"/>
    <property type="match status" value="1"/>
</dbReference>
<dbReference type="AlphaFoldDB" id="A0A1H2XPI8"/>
<organism evidence="3 4">
    <name type="scientific">Thiocapsa roseopersicina</name>
    <dbReference type="NCBI Taxonomy" id="1058"/>
    <lineage>
        <taxon>Bacteria</taxon>
        <taxon>Pseudomonadati</taxon>
        <taxon>Pseudomonadota</taxon>
        <taxon>Gammaproteobacteria</taxon>
        <taxon>Chromatiales</taxon>
        <taxon>Chromatiaceae</taxon>
        <taxon>Thiocapsa</taxon>
    </lineage>
</organism>
<sequence length="252" mass="28710">MVNGTHTLEVWGDFACFTRPEMKVERFSYPVITPSAARGIFDAIYWDARREGDRVRPYFHWQITRVEVLEPPRYIALRRNEVKDRVPGTAVLNKWMRGAANPEPLWADGGKDELGTDKKGRTQRQTMALKNVRYRLTARIVPKPAFAAERGAMNSQFQRRARAGKCFQQPYFGCREFPAFFEYLDEPVAAAQPPIPLDQHLGLMLYDVFDLSRESVKDGERPFISLFDATLVAGVLEIPPFDSDAVKKPGGI</sequence>